<organism evidence="1 2">
    <name type="scientific">Sphingomonas taxi</name>
    <dbReference type="NCBI Taxonomy" id="1549858"/>
    <lineage>
        <taxon>Bacteria</taxon>
        <taxon>Pseudomonadati</taxon>
        <taxon>Pseudomonadota</taxon>
        <taxon>Alphaproteobacteria</taxon>
        <taxon>Sphingomonadales</taxon>
        <taxon>Sphingomonadaceae</taxon>
        <taxon>Sphingomonas</taxon>
    </lineage>
</organism>
<comment type="caution">
    <text evidence="1">The sequence shown here is derived from an EMBL/GenBank/DDBJ whole genome shotgun (WGS) entry which is preliminary data.</text>
</comment>
<evidence type="ECO:0000313" key="2">
    <source>
        <dbReference type="Proteomes" id="UP000249555"/>
    </source>
</evidence>
<sequence length="144" mass="15512">MKHAELRSIVHNVADSLGSGIGLMIGHYEIDVYGDAERSHERAITVDFLHGVVIEGEPSTSLAESVALYKTAFADLCSKAGGSIANVVEAKARFWSDALNCHFTVTITDRDGHRSATDYAGIPGQRVKILDPLGRLRPRPSVPA</sequence>
<dbReference type="AlphaFoldDB" id="A0A2W5B2U4"/>
<name>A0A2W5B2U4_9SPHN</name>
<protein>
    <submittedName>
        <fullName evidence="1">Uncharacterized protein</fullName>
    </submittedName>
</protein>
<proteinExistence type="predicted"/>
<reference evidence="1 2" key="1">
    <citation type="submission" date="2017-08" db="EMBL/GenBank/DDBJ databases">
        <title>Infants hospitalized years apart are colonized by the same room-sourced microbial strains.</title>
        <authorList>
            <person name="Brooks B."/>
            <person name="Olm M.R."/>
            <person name="Firek B.A."/>
            <person name="Baker R."/>
            <person name="Thomas B.C."/>
            <person name="Morowitz M.J."/>
            <person name="Banfield J.F."/>
        </authorList>
    </citation>
    <scope>NUCLEOTIDE SEQUENCE [LARGE SCALE GENOMIC DNA]</scope>
    <source>
        <strain evidence="1">S2_018_000_R3_119</strain>
    </source>
</reference>
<dbReference type="EMBL" id="QFMX01000005">
    <property type="protein sequence ID" value="PZO74908.1"/>
    <property type="molecule type" value="Genomic_DNA"/>
</dbReference>
<dbReference type="Proteomes" id="UP000249555">
    <property type="component" value="Unassembled WGS sequence"/>
</dbReference>
<gene>
    <name evidence="1" type="ORF">DI640_06565</name>
</gene>
<evidence type="ECO:0000313" key="1">
    <source>
        <dbReference type="EMBL" id="PZO74908.1"/>
    </source>
</evidence>
<accession>A0A2W5B2U4</accession>